<dbReference type="EMBL" id="JABFTP020000001">
    <property type="protein sequence ID" value="KAL3265337.1"/>
    <property type="molecule type" value="Genomic_DNA"/>
</dbReference>
<reference evidence="1 2" key="1">
    <citation type="journal article" date="2021" name="BMC Biol.">
        <title>Horizontally acquired antibacterial genes associated with adaptive radiation of ladybird beetles.</title>
        <authorList>
            <person name="Li H.S."/>
            <person name="Tang X.F."/>
            <person name="Huang Y.H."/>
            <person name="Xu Z.Y."/>
            <person name="Chen M.L."/>
            <person name="Du X.Y."/>
            <person name="Qiu B.Y."/>
            <person name="Chen P.T."/>
            <person name="Zhang W."/>
            <person name="Slipinski A."/>
            <person name="Escalona H.E."/>
            <person name="Waterhouse R.M."/>
            <person name="Zwick A."/>
            <person name="Pang H."/>
        </authorList>
    </citation>
    <scope>NUCLEOTIDE SEQUENCE [LARGE SCALE GENOMIC DNA]</scope>
    <source>
        <strain evidence="1">SYSU2018</strain>
    </source>
</reference>
<gene>
    <name evidence="1" type="ORF">HHI36_009545</name>
</gene>
<dbReference type="AlphaFoldDB" id="A0ABD2MG61"/>
<name>A0ABD2MG61_9CUCU</name>
<organism evidence="1 2">
    <name type="scientific">Cryptolaemus montrouzieri</name>
    <dbReference type="NCBI Taxonomy" id="559131"/>
    <lineage>
        <taxon>Eukaryota</taxon>
        <taxon>Metazoa</taxon>
        <taxon>Ecdysozoa</taxon>
        <taxon>Arthropoda</taxon>
        <taxon>Hexapoda</taxon>
        <taxon>Insecta</taxon>
        <taxon>Pterygota</taxon>
        <taxon>Neoptera</taxon>
        <taxon>Endopterygota</taxon>
        <taxon>Coleoptera</taxon>
        <taxon>Polyphaga</taxon>
        <taxon>Cucujiformia</taxon>
        <taxon>Coccinelloidea</taxon>
        <taxon>Coccinellidae</taxon>
        <taxon>Scymninae</taxon>
        <taxon>Scymnini</taxon>
        <taxon>Cryptolaemus</taxon>
    </lineage>
</organism>
<comment type="caution">
    <text evidence="1">The sequence shown here is derived from an EMBL/GenBank/DDBJ whole genome shotgun (WGS) entry which is preliminary data.</text>
</comment>
<sequence>MVSFDIPGYARSTERYKFIPLTQQGFNNFSSKLENLNWDCIRDDRISVNNTFHAFHDKFVKSYGQSFPKKVVECSEDNSGSNWYTQELRDIRDQLNLVSERFDRYKTDNLSVLRTQLRVRYK</sequence>
<evidence type="ECO:0000313" key="2">
    <source>
        <dbReference type="Proteomes" id="UP001516400"/>
    </source>
</evidence>
<dbReference type="Proteomes" id="UP001516400">
    <property type="component" value="Unassembled WGS sequence"/>
</dbReference>
<evidence type="ECO:0000313" key="1">
    <source>
        <dbReference type="EMBL" id="KAL3265337.1"/>
    </source>
</evidence>
<accession>A0ABD2MG61</accession>
<keyword evidence="2" id="KW-1185">Reference proteome</keyword>
<protein>
    <submittedName>
        <fullName evidence="1">Uncharacterized protein</fullName>
    </submittedName>
</protein>
<proteinExistence type="predicted"/>